<dbReference type="PANTHER" id="PTHR42919">
    <property type="entry name" value="N-ALPHA-ACETYLTRANSFERASE"/>
    <property type="match status" value="1"/>
</dbReference>
<evidence type="ECO:0000313" key="4">
    <source>
        <dbReference type="EMBL" id="KOO26157.1"/>
    </source>
</evidence>
<protein>
    <submittedName>
        <fullName evidence="4">N-alpha-acetyltransferase 50</fullName>
    </submittedName>
</protein>
<evidence type="ECO:0000259" key="3">
    <source>
        <dbReference type="PROSITE" id="PS51186"/>
    </source>
</evidence>
<proteinExistence type="predicted"/>
<sequence length="177" mass="19848">MPADAEGEKDSRYEAAQKLISFGELTPKNVEQLRKLNLAVFPVKYSDKFYTDLSSNPVQLYTHLAYFTDIMVGAICCRVESQDGAAFKVYIMTIGVLAPYRRLGIGKQLLQKVLEACSLQPDCVEIYLHVQVGNDSAVDFYKGFGFEVGSIVKDYYTRLDVNDAHIISKRPPFLSTS</sequence>
<dbReference type="Proteomes" id="UP000037460">
    <property type="component" value="Unassembled WGS sequence"/>
</dbReference>
<name>A0A0M0JIK4_9EUKA</name>
<dbReference type="GO" id="GO:0016747">
    <property type="term" value="F:acyltransferase activity, transferring groups other than amino-acyl groups"/>
    <property type="evidence" value="ECO:0007669"/>
    <property type="project" value="InterPro"/>
</dbReference>
<dbReference type="InterPro" id="IPR016181">
    <property type="entry name" value="Acyl_CoA_acyltransferase"/>
</dbReference>
<dbReference type="EMBL" id="JWZX01002885">
    <property type="protein sequence ID" value="KOO26157.1"/>
    <property type="molecule type" value="Genomic_DNA"/>
</dbReference>
<gene>
    <name evidence="4" type="ORF">Ctob_005667</name>
</gene>
<evidence type="ECO:0000256" key="1">
    <source>
        <dbReference type="ARBA" id="ARBA00022679"/>
    </source>
</evidence>
<dbReference type="GO" id="GO:0007064">
    <property type="term" value="P:mitotic sister chromatid cohesion"/>
    <property type="evidence" value="ECO:0007669"/>
    <property type="project" value="TreeGrafter"/>
</dbReference>
<keyword evidence="2" id="KW-0012">Acyltransferase</keyword>
<keyword evidence="1 4" id="KW-0808">Transferase</keyword>
<dbReference type="PANTHER" id="PTHR42919:SF8">
    <property type="entry name" value="N-ALPHA-ACETYLTRANSFERASE 50"/>
    <property type="match status" value="1"/>
</dbReference>
<feature type="domain" description="N-acetyltransferase" evidence="3">
    <location>
        <begin position="20"/>
        <end position="172"/>
    </location>
</feature>
<dbReference type="CDD" id="cd04301">
    <property type="entry name" value="NAT_SF"/>
    <property type="match status" value="1"/>
</dbReference>
<dbReference type="GO" id="GO:0031415">
    <property type="term" value="C:NatA complex"/>
    <property type="evidence" value="ECO:0007669"/>
    <property type="project" value="TreeGrafter"/>
</dbReference>
<dbReference type="AlphaFoldDB" id="A0A0M0JIK4"/>
<dbReference type="InterPro" id="IPR051556">
    <property type="entry name" value="N-term/lysine_N-AcTrnsfr"/>
</dbReference>
<evidence type="ECO:0000256" key="2">
    <source>
        <dbReference type="ARBA" id="ARBA00023315"/>
    </source>
</evidence>
<organism evidence="4 5">
    <name type="scientific">Chrysochromulina tobinii</name>
    <dbReference type="NCBI Taxonomy" id="1460289"/>
    <lineage>
        <taxon>Eukaryota</taxon>
        <taxon>Haptista</taxon>
        <taxon>Haptophyta</taxon>
        <taxon>Prymnesiophyceae</taxon>
        <taxon>Prymnesiales</taxon>
        <taxon>Chrysochromulinaceae</taxon>
        <taxon>Chrysochromulina</taxon>
    </lineage>
</organism>
<dbReference type="FunFam" id="3.40.630.30:FF:000006">
    <property type="entry name" value="Putative n-alpha-acetyltransferase 50"/>
    <property type="match status" value="1"/>
</dbReference>
<dbReference type="OrthoDB" id="47374at2759"/>
<dbReference type="Gene3D" id="3.40.630.30">
    <property type="match status" value="1"/>
</dbReference>
<comment type="caution">
    <text evidence="4">The sequence shown here is derived from an EMBL/GenBank/DDBJ whole genome shotgun (WGS) entry which is preliminary data.</text>
</comment>
<dbReference type="SUPFAM" id="SSF55729">
    <property type="entry name" value="Acyl-CoA N-acyltransferases (Nat)"/>
    <property type="match status" value="1"/>
</dbReference>
<dbReference type="Pfam" id="PF00583">
    <property type="entry name" value="Acetyltransf_1"/>
    <property type="match status" value="1"/>
</dbReference>
<reference evidence="5" key="1">
    <citation type="journal article" date="2015" name="PLoS Genet.">
        <title>Genome Sequence and Transcriptome Analyses of Chrysochromulina tobin: Metabolic Tools for Enhanced Algal Fitness in the Prominent Order Prymnesiales (Haptophyceae).</title>
        <authorList>
            <person name="Hovde B.T."/>
            <person name="Deodato C.R."/>
            <person name="Hunsperger H.M."/>
            <person name="Ryken S.A."/>
            <person name="Yost W."/>
            <person name="Jha R.K."/>
            <person name="Patterson J."/>
            <person name="Monnat R.J. Jr."/>
            <person name="Barlow S.B."/>
            <person name="Starkenburg S.R."/>
            <person name="Cattolico R.A."/>
        </authorList>
    </citation>
    <scope>NUCLEOTIDE SEQUENCE</scope>
    <source>
        <strain evidence="5">CCMP291</strain>
    </source>
</reference>
<dbReference type="InterPro" id="IPR000182">
    <property type="entry name" value="GNAT_dom"/>
</dbReference>
<keyword evidence="5" id="KW-1185">Reference proteome</keyword>
<dbReference type="PROSITE" id="PS51186">
    <property type="entry name" value="GNAT"/>
    <property type="match status" value="1"/>
</dbReference>
<accession>A0A0M0JIK4</accession>
<evidence type="ECO:0000313" key="5">
    <source>
        <dbReference type="Proteomes" id="UP000037460"/>
    </source>
</evidence>